<dbReference type="AlphaFoldDB" id="A0A3L6TSV6"/>
<protein>
    <submittedName>
        <fullName evidence="2">Uncharacterized protein</fullName>
    </submittedName>
</protein>
<reference evidence="3" key="1">
    <citation type="journal article" date="2019" name="Nat. Commun.">
        <title>The genome of broomcorn millet.</title>
        <authorList>
            <person name="Zou C."/>
            <person name="Miki D."/>
            <person name="Li D."/>
            <person name="Tang Q."/>
            <person name="Xiao L."/>
            <person name="Rajput S."/>
            <person name="Deng P."/>
            <person name="Jia W."/>
            <person name="Huang R."/>
            <person name="Zhang M."/>
            <person name="Sun Y."/>
            <person name="Hu J."/>
            <person name="Fu X."/>
            <person name="Schnable P.S."/>
            <person name="Li F."/>
            <person name="Zhang H."/>
            <person name="Feng B."/>
            <person name="Zhu X."/>
            <person name="Liu R."/>
            <person name="Schnable J.C."/>
            <person name="Zhu J.-K."/>
            <person name="Zhang H."/>
        </authorList>
    </citation>
    <scope>NUCLEOTIDE SEQUENCE [LARGE SCALE GENOMIC DNA]</scope>
</reference>
<organism evidence="2 3">
    <name type="scientific">Panicum miliaceum</name>
    <name type="common">Proso millet</name>
    <name type="synonym">Broomcorn millet</name>
    <dbReference type="NCBI Taxonomy" id="4540"/>
    <lineage>
        <taxon>Eukaryota</taxon>
        <taxon>Viridiplantae</taxon>
        <taxon>Streptophyta</taxon>
        <taxon>Embryophyta</taxon>
        <taxon>Tracheophyta</taxon>
        <taxon>Spermatophyta</taxon>
        <taxon>Magnoliopsida</taxon>
        <taxon>Liliopsida</taxon>
        <taxon>Poales</taxon>
        <taxon>Poaceae</taxon>
        <taxon>PACMAD clade</taxon>
        <taxon>Panicoideae</taxon>
        <taxon>Panicodae</taxon>
        <taxon>Paniceae</taxon>
        <taxon>Panicinae</taxon>
        <taxon>Panicum</taxon>
        <taxon>Panicum sect. Panicum</taxon>
    </lineage>
</organism>
<accession>A0A3L6TSV6</accession>
<evidence type="ECO:0000256" key="1">
    <source>
        <dbReference type="SAM" id="MobiDB-lite"/>
    </source>
</evidence>
<gene>
    <name evidence="2" type="ORF">C2845_PM01G47430</name>
</gene>
<feature type="region of interest" description="Disordered" evidence="1">
    <location>
        <begin position="1"/>
        <end position="29"/>
    </location>
</feature>
<proteinExistence type="predicted"/>
<name>A0A3L6TSV6_PANMI</name>
<evidence type="ECO:0000313" key="2">
    <source>
        <dbReference type="EMBL" id="RLN43423.1"/>
    </source>
</evidence>
<sequence length="58" mass="6525">MGLQDRASTHGVSWSRGRSGGRRRAVSTRPRLTAHQLGSWWLRGWFSGFLASLEQICP</sequence>
<keyword evidence="3" id="KW-1185">Reference proteome</keyword>
<comment type="caution">
    <text evidence="2">The sequence shown here is derived from an EMBL/GenBank/DDBJ whole genome shotgun (WGS) entry which is preliminary data.</text>
</comment>
<evidence type="ECO:0000313" key="3">
    <source>
        <dbReference type="Proteomes" id="UP000275267"/>
    </source>
</evidence>
<dbReference type="EMBL" id="PQIB02000001">
    <property type="protein sequence ID" value="RLN43423.1"/>
    <property type="molecule type" value="Genomic_DNA"/>
</dbReference>
<dbReference type="Proteomes" id="UP000275267">
    <property type="component" value="Unassembled WGS sequence"/>
</dbReference>